<dbReference type="EMBL" id="HBNS01045075">
    <property type="protein sequence ID" value="CAE4645041.1"/>
    <property type="molecule type" value="Transcribed_RNA"/>
</dbReference>
<dbReference type="EMBL" id="HBNS01045076">
    <property type="protein sequence ID" value="CAE4645043.1"/>
    <property type="molecule type" value="Transcribed_RNA"/>
</dbReference>
<accession>A0A6V2M1X7</accession>
<organism evidence="2">
    <name type="scientific">Ditylum brightwellii</name>
    <dbReference type="NCBI Taxonomy" id="49249"/>
    <lineage>
        <taxon>Eukaryota</taxon>
        <taxon>Sar</taxon>
        <taxon>Stramenopiles</taxon>
        <taxon>Ochrophyta</taxon>
        <taxon>Bacillariophyta</taxon>
        <taxon>Mediophyceae</taxon>
        <taxon>Lithodesmiophycidae</taxon>
        <taxon>Lithodesmiales</taxon>
        <taxon>Lithodesmiaceae</taxon>
        <taxon>Ditylum</taxon>
    </lineage>
</organism>
<evidence type="ECO:0000313" key="3">
    <source>
        <dbReference type="EMBL" id="CAE4645043.1"/>
    </source>
</evidence>
<keyword evidence="1" id="KW-0812">Transmembrane</keyword>
<keyword evidence="1" id="KW-0472">Membrane</keyword>
<evidence type="ECO:0000256" key="1">
    <source>
        <dbReference type="SAM" id="Phobius"/>
    </source>
</evidence>
<dbReference type="AlphaFoldDB" id="A0A6V2M1X7"/>
<protein>
    <submittedName>
        <fullName evidence="2">Uncharacterized protein</fullName>
    </submittedName>
</protein>
<evidence type="ECO:0000313" key="2">
    <source>
        <dbReference type="EMBL" id="CAE4645041.1"/>
    </source>
</evidence>
<gene>
    <name evidence="2" type="ORF">DBRI00130_LOCUS34904</name>
    <name evidence="3" type="ORF">DBRI00130_LOCUS34905</name>
</gene>
<reference evidence="2" key="1">
    <citation type="submission" date="2021-01" db="EMBL/GenBank/DDBJ databases">
        <authorList>
            <person name="Corre E."/>
            <person name="Pelletier E."/>
            <person name="Niang G."/>
            <person name="Scheremetjew M."/>
            <person name="Finn R."/>
            <person name="Kale V."/>
            <person name="Holt S."/>
            <person name="Cochrane G."/>
            <person name="Meng A."/>
            <person name="Brown T."/>
            <person name="Cohen L."/>
        </authorList>
    </citation>
    <scope>NUCLEOTIDE SEQUENCE</scope>
    <source>
        <strain evidence="2">GSO104</strain>
    </source>
</reference>
<proteinExistence type="predicted"/>
<sequence>MMKCANTSCDKVVGFFLRKNMYAYITINLSLFFLIQTKCPPSLSVSSAENVSSDDKCGCEGLDVPRAAAAAGEVDEVVAAPVVVTSFRKRFAKKEPIRSPMLCGSVDSSVVVVVSC</sequence>
<name>A0A6V2M1X7_9STRA</name>
<keyword evidence="1" id="KW-1133">Transmembrane helix</keyword>
<feature type="transmembrane region" description="Helical" evidence="1">
    <location>
        <begin position="21"/>
        <end position="37"/>
    </location>
</feature>